<feature type="domain" description="Methyltransferase type 11" evidence="1">
    <location>
        <begin position="54"/>
        <end position="105"/>
    </location>
</feature>
<dbReference type="AlphaFoldDB" id="A0A382T5F2"/>
<evidence type="ECO:0000313" key="2">
    <source>
        <dbReference type="EMBL" id="SVD17380.1"/>
    </source>
</evidence>
<dbReference type="Gene3D" id="3.40.50.150">
    <property type="entry name" value="Vaccinia Virus protein VP39"/>
    <property type="match status" value="1"/>
</dbReference>
<organism evidence="2">
    <name type="scientific">marine metagenome</name>
    <dbReference type="NCBI Taxonomy" id="408172"/>
    <lineage>
        <taxon>unclassified sequences</taxon>
        <taxon>metagenomes</taxon>
        <taxon>ecological metagenomes</taxon>
    </lineage>
</organism>
<dbReference type="InterPro" id="IPR013216">
    <property type="entry name" value="Methyltransf_11"/>
</dbReference>
<dbReference type="InterPro" id="IPR029063">
    <property type="entry name" value="SAM-dependent_MTases_sf"/>
</dbReference>
<dbReference type="CDD" id="cd02440">
    <property type="entry name" value="AdoMet_MTases"/>
    <property type="match status" value="1"/>
</dbReference>
<proteinExistence type="predicted"/>
<dbReference type="Pfam" id="PF08241">
    <property type="entry name" value="Methyltransf_11"/>
    <property type="match status" value="1"/>
</dbReference>
<dbReference type="SUPFAM" id="SSF53335">
    <property type="entry name" value="S-adenosyl-L-methionine-dependent methyltransferases"/>
    <property type="match status" value="1"/>
</dbReference>
<accession>A0A382T5F2</accession>
<reference evidence="2" key="1">
    <citation type="submission" date="2018-05" db="EMBL/GenBank/DDBJ databases">
        <authorList>
            <person name="Lanie J.A."/>
            <person name="Ng W.-L."/>
            <person name="Kazmierczak K.M."/>
            <person name="Andrzejewski T.M."/>
            <person name="Davidsen T.M."/>
            <person name="Wayne K.J."/>
            <person name="Tettelin H."/>
            <person name="Glass J.I."/>
            <person name="Rusch D."/>
            <person name="Podicherti R."/>
            <person name="Tsui H.-C.T."/>
            <person name="Winkler M.E."/>
        </authorList>
    </citation>
    <scope>NUCLEOTIDE SEQUENCE</scope>
</reference>
<protein>
    <recommendedName>
        <fullName evidence="1">Methyltransferase type 11 domain-containing protein</fullName>
    </recommendedName>
</protein>
<dbReference type="EMBL" id="UINC01134070">
    <property type="protein sequence ID" value="SVD17380.1"/>
    <property type="molecule type" value="Genomic_DNA"/>
</dbReference>
<gene>
    <name evidence="2" type="ORF">METZ01_LOCUS370234</name>
</gene>
<sequence length="222" mass="24813">MGIFSHKFLQGREMKKFLHVGCGPKNKEQTTVVFNSDEWEEVRLDIDESVKPDIIASLNDLSVIEDGSYDAIFSSHNIEHLFPHEVDIALKEFNRVLNKNGYLLITCPDLKAVAKFVAEDKLLDILYESPAGPITPLDVLFGHRASLQQGNLYMAHKCGFTRSVLLGLMSTAGFKALTGAERPNTFDLWAIGTKNDELLPADTADMLKEHLNITDDTNVTYD</sequence>
<name>A0A382T5F2_9ZZZZ</name>
<evidence type="ECO:0000259" key="1">
    <source>
        <dbReference type="Pfam" id="PF08241"/>
    </source>
</evidence>
<dbReference type="GO" id="GO:0008757">
    <property type="term" value="F:S-adenosylmethionine-dependent methyltransferase activity"/>
    <property type="evidence" value="ECO:0007669"/>
    <property type="project" value="InterPro"/>
</dbReference>